<protein>
    <submittedName>
        <fullName evidence="5">FAD-dependent monooxygenase</fullName>
    </submittedName>
</protein>
<dbReference type="PANTHER" id="PTHR43004">
    <property type="entry name" value="TRK SYSTEM POTASSIUM UPTAKE PROTEIN"/>
    <property type="match status" value="1"/>
</dbReference>
<keyword evidence="6" id="KW-1185">Reference proteome</keyword>
<dbReference type="PANTHER" id="PTHR43004:SF19">
    <property type="entry name" value="BINDING MONOOXYGENASE, PUTATIVE (JCVI)-RELATED"/>
    <property type="match status" value="1"/>
</dbReference>
<evidence type="ECO:0000259" key="4">
    <source>
        <dbReference type="Pfam" id="PF01494"/>
    </source>
</evidence>
<feature type="domain" description="FAD-binding" evidence="4">
    <location>
        <begin position="11"/>
        <end position="334"/>
    </location>
</feature>
<evidence type="ECO:0000256" key="3">
    <source>
        <dbReference type="ARBA" id="ARBA00022827"/>
    </source>
</evidence>
<dbReference type="Proteomes" id="UP001057702">
    <property type="component" value="Unassembled WGS sequence"/>
</dbReference>
<reference evidence="5" key="1">
    <citation type="submission" date="2022-06" db="EMBL/GenBank/DDBJ databases">
        <title>Draft genome sequence of Streptomyces sp. RB6PN25 isolated from peat swamp forest in Thailand.</title>
        <authorList>
            <person name="Duangmal K."/>
            <person name="Klaysubun C."/>
        </authorList>
    </citation>
    <scope>NUCLEOTIDE SEQUENCE</scope>
    <source>
        <strain evidence="5">RB6PN25</strain>
    </source>
</reference>
<proteinExistence type="predicted"/>
<sequence>MNTHTTALPDRTEVAIVGAGPTGLALAATLASAGVDFVLLDKLPEGANTSRAAVVHARTLEVLDGIGAAKPLIERGLRIERFTVRDGARQLLGISFAGLPTPYPFALMIPQYETEAVLLERLRELGGDVHRPYEVASVTQDDQGVTLTMTTGETLRAAWAVGADGMHSAVRTASGIGFTGGSYDESFALADLTMEWAPGRDEGSLLFSEAGLMVVVPLPRDRFRVVATVDEAPAEPDIAYMQGLLDACAPGQGRVTGITWSSRFRVHHRLADRFRAGRLLLAGDAAHVHSPAGGQGMNTGIQDGYVLGRALAEGRPETYEALRRPVARRVVSFTDRLTRLATSDAVAARTARTTVLPLLGRVPAFRTRVASELAELTYR</sequence>
<keyword evidence="5" id="KW-0503">Monooxygenase</keyword>
<dbReference type="SUPFAM" id="SSF51905">
    <property type="entry name" value="FAD/NAD(P)-binding domain"/>
    <property type="match status" value="1"/>
</dbReference>
<comment type="cofactor">
    <cofactor evidence="1">
        <name>FAD</name>
        <dbReference type="ChEBI" id="CHEBI:57692"/>
    </cofactor>
</comment>
<evidence type="ECO:0000313" key="6">
    <source>
        <dbReference type="Proteomes" id="UP001057702"/>
    </source>
</evidence>
<dbReference type="InterPro" id="IPR036188">
    <property type="entry name" value="FAD/NAD-bd_sf"/>
</dbReference>
<dbReference type="GO" id="GO:0004497">
    <property type="term" value="F:monooxygenase activity"/>
    <property type="evidence" value="ECO:0007669"/>
    <property type="project" value="UniProtKB-KW"/>
</dbReference>
<keyword evidence="5" id="KW-0560">Oxidoreductase</keyword>
<evidence type="ECO:0000256" key="1">
    <source>
        <dbReference type="ARBA" id="ARBA00001974"/>
    </source>
</evidence>
<comment type="caution">
    <text evidence="5">The sequence shown here is derived from an EMBL/GenBank/DDBJ whole genome shotgun (WGS) entry which is preliminary data.</text>
</comment>
<dbReference type="Pfam" id="PF01494">
    <property type="entry name" value="FAD_binding_3"/>
    <property type="match status" value="1"/>
</dbReference>
<dbReference type="InterPro" id="IPR002938">
    <property type="entry name" value="FAD-bd"/>
</dbReference>
<evidence type="ECO:0000256" key="2">
    <source>
        <dbReference type="ARBA" id="ARBA00022630"/>
    </source>
</evidence>
<keyword evidence="2" id="KW-0285">Flavoprotein</keyword>
<evidence type="ECO:0000313" key="5">
    <source>
        <dbReference type="EMBL" id="MCQ4083127.1"/>
    </source>
</evidence>
<dbReference type="InterPro" id="IPR050641">
    <property type="entry name" value="RIFMO-like"/>
</dbReference>
<dbReference type="PRINTS" id="PR00420">
    <property type="entry name" value="RNGMNOXGNASE"/>
</dbReference>
<accession>A0ABT1PZN7</accession>
<dbReference type="Gene3D" id="3.50.50.60">
    <property type="entry name" value="FAD/NAD(P)-binding domain"/>
    <property type="match status" value="1"/>
</dbReference>
<dbReference type="Gene3D" id="3.30.70.2450">
    <property type="match status" value="1"/>
</dbReference>
<name>A0ABT1PZN7_9ACTN</name>
<gene>
    <name evidence="5" type="ORF">NGB36_21580</name>
</gene>
<organism evidence="5 6">
    <name type="scientific">Streptomyces humicola</name>
    <dbReference type="NCBI Taxonomy" id="2953240"/>
    <lineage>
        <taxon>Bacteria</taxon>
        <taxon>Bacillati</taxon>
        <taxon>Actinomycetota</taxon>
        <taxon>Actinomycetes</taxon>
        <taxon>Kitasatosporales</taxon>
        <taxon>Streptomycetaceae</taxon>
        <taxon>Streptomyces</taxon>
    </lineage>
</organism>
<dbReference type="RefSeq" id="WP_255922044.1">
    <property type="nucleotide sequence ID" value="NZ_JANFNG010000018.1"/>
</dbReference>
<keyword evidence="3" id="KW-0274">FAD</keyword>
<dbReference type="EMBL" id="JANFNG010000018">
    <property type="protein sequence ID" value="MCQ4083127.1"/>
    <property type="molecule type" value="Genomic_DNA"/>
</dbReference>